<gene>
    <name evidence="2" type="ORF">ORV05_34825</name>
</gene>
<dbReference type="Gene3D" id="1.10.260.40">
    <property type="entry name" value="lambda repressor-like DNA-binding domains"/>
    <property type="match status" value="1"/>
</dbReference>
<dbReference type="PROSITE" id="PS50943">
    <property type="entry name" value="HTH_CROC1"/>
    <property type="match status" value="1"/>
</dbReference>
<sequence length="108" mass="12487">MALEGWGEEIRRARRMKQYTQRGLADLVGVSQVTISDWELETAWPTKLAELCRELDITEDALHAYRQTQDEVEAKILGHKKLTRAEKDALLMFYRALLRGHPGYRTTA</sequence>
<dbReference type="Pfam" id="PF01381">
    <property type="entry name" value="HTH_3"/>
    <property type="match status" value="1"/>
</dbReference>
<evidence type="ECO:0000313" key="2">
    <source>
        <dbReference type="EMBL" id="WAL65971.1"/>
    </source>
</evidence>
<keyword evidence="3" id="KW-1185">Reference proteome</keyword>
<evidence type="ECO:0000313" key="3">
    <source>
        <dbReference type="Proteomes" id="UP001163203"/>
    </source>
</evidence>
<proteinExistence type="predicted"/>
<dbReference type="CDD" id="cd00093">
    <property type="entry name" value="HTH_XRE"/>
    <property type="match status" value="1"/>
</dbReference>
<dbReference type="SMART" id="SM00530">
    <property type="entry name" value="HTH_XRE"/>
    <property type="match status" value="1"/>
</dbReference>
<dbReference type="RefSeq" id="WP_268756115.1">
    <property type="nucleotide sequence ID" value="NZ_CP113836.1"/>
</dbReference>
<feature type="domain" description="HTH cro/C1-type" evidence="1">
    <location>
        <begin position="10"/>
        <end position="62"/>
    </location>
</feature>
<accession>A0ABY7B4Z5</accession>
<dbReference type="Proteomes" id="UP001163203">
    <property type="component" value="Chromosome"/>
</dbReference>
<reference evidence="2" key="1">
    <citation type="submission" date="2022-11" db="EMBL/GenBank/DDBJ databases">
        <authorList>
            <person name="Mo P."/>
        </authorList>
    </citation>
    <scope>NUCLEOTIDE SEQUENCE</scope>
    <source>
        <strain evidence="2">HUAS 11-8</strain>
    </source>
</reference>
<evidence type="ECO:0000259" key="1">
    <source>
        <dbReference type="PROSITE" id="PS50943"/>
    </source>
</evidence>
<organism evidence="2 3">
    <name type="scientific">Amycolatopsis cynarae</name>
    <dbReference type="NCBI Taxonomy" id="2995223"/>
    <lineage>
        <taxon>Bacteria</taxon>
        <taxon>Bacillati</taxon>
        <taxon>Actinomycetota</taxon>
        <taxon>Actinomycetes</taxon>
        <taxon>Pseudonocardiales</taxon>
        <taxon>Pseudonocardiaceae</taxon>
        <taxon>Amycolatopsis</taxon>
    </lineage>
</organism>
<dbReference type="EMBL" id="CP113836">
    <property type="protein sequence ID" value="WAL65971.1"/>
    <property type="molecule type" value="Genomic_DNA"/>
</dbReference>
<dbReference type="SUPFAM" id="SSF47413">
    <property type="entry name" value="lambda repressor-like DNA-binding domains"/>
    <property type="match status" value="1"/>
</dbReference>
<dbReference type="InterPro" id="IPR010982">
    <property type="entry name" value="Lambda_DNA-bd_dom_sf"/>
</dbReference>
<protein>
    <submittedName>
        <fullName evidence="2">Helix-turn-helix transcriptional regulator</fullName>
    </submittedName>
</protein>
<name>A0ABY7B4Z5_9PSEU</name>
<dbReference type="InterPro" id="IPR001387">
    <property type="entry name" value="Cro/C1-type_HTH"/>
</dbReference>